<sequence>MKKPFAIIIILVIFSCKNDTPLCDEHSSPYYSSIIGIDFKEKRHNTRILGENITIRKAFKELTIKEKNIEPNNGFITLRIHLDKYGNFCNQETFEVDSDYQPTEFNNGTLIKKIRKISKSLSNWTNDTETKTFYLIRIKIKNGQIEEIF</sequence>
<organism evidence="1 3">
    <name type="scientific">Formosa algae</name>
    <dbReference type="NCBI Taxonomy" id="225843"/>
    <lineage>
        <taxon>Bacteria</taxon>
        <taxon>Pseudomonadati</taxon>
        <taxon>Bacteroidota</taxon>
        <taxon>Flavobacteriia</taxon>
        <taxon>Flavobacteriales</taxon>
        <taxon>Flavobacteriaceae</taxon>
        <taxon>Formosa</taxon>
    </lineage>
</organism>
<gene>
    <name evidence="1" type="ORF">J2Z56_000770</name>
    <name evidence="2" type="ORF">J2Z57_000063</name>
</gene>
<evidence type="ECO:0000313" key="1">
    <source>
        <dbReference type="EMBL" id="MBP1838864.1"/>
    </source>
</evidence>
<proteinExistence type="predicted"/>
<dbReference type="Proteomes" id="UP001231587">
    <property type="component" value="Unassembled WGS sequence"/>
</dbReference>
<protein>
    <recommendedName>
        <fullName evidence="5">Lipoprotein</fullName>
    </recommendedName>
</protein>
<evidence type="ECO:0000313" key="4">
    <source>
        <dbReference type="Proteomes" id="UP001231587"/>
    </source>
</evidence>
<dbReference type="Proteomes" id="UP001138672">
    <property type="component" value="Unassembled WGS sequence"/>
</dbReference>
<evidence type="ECO:0008006" key="5">
    <source>
        <dbReference type="Google" id="ProtNLM"/>
    </source>
</evidence>
<evidence type="ECO:0000313" key="3">
    <source>
        <dbReference type="Proteomes" id="UP001138672"/>
    </source>
</evidence>
<dbReference type="EMBL" id="JAGGJQ010000002">
    <property type="protein sequence ID" value="MBP1838864.1"/>
    <property type="molecule type" value="Genomic_DNA"/>
</dbReference>
<comment type="caution">
    <text evidence="1">The sequence shown here is derived from an EMBL/GenBank/DDBJ whole genome shotgun (WGS) entry which is preliminary data.</text>
</comment>
<accession>A0A9X1CB82</accession>
<dbReference type="AlphaFoldDB" id="A0A9X1CB82"/>
<reference evidence="1" key="1">
    <citation type="submission" date="2021-03" db="EMBL/GenBank/DDBJ databases">
        <title>Genomic Encyclopedia of Type Strains, Phase IV (KMG-IV): sequencing the most valuable type-strain genomes for metagenomic binning, comparative biology and taxonomic classification.</title>
        <authorList>
            <person name="Goeker M."/>
        </authorList>
    </citation>
    <scope>NUCLEOTIDE SEQUENCE</scope>
    <source>
        <strain evidence="1">DSM 15523</strain>
        <strain evidence="2 4">DSM 16476</strain>
    </source>
</reference>
<dbReference type="EMBL" id="JAUSUU010000001">
    <property type="protein sequence ID" value="MDQ0333641.1"/>
    <property type="molecule type" value="Genomic_DNA"/>
</dbReference>
<evidence type="ECO:0000313" key="2">
    <source>
        <dbReference type="EMBL" id="MDQ0333641.1"/>
    </source>
</evidence>
<dbReference type="RefSeq" id="WP_057783759.1">
    <property type="nucleotide sequence ID" value="NZ_JAGGJQ010000002.1"/>
</dbReference>
<dbReference type="PROSITE" id="PS51257">
    <property type="entry name" value="PROKAR_LIPOPROTEIN"/>
    <property type="match status" value="1"/>
</dbReference>
<keyword evidence="4" id="KW-1185">Reference proteome</keyword>
<name>A0A9X1CB82_9FLAO</name>
<dbReference type="OrthoDB" id="1447325at2"/>